<feature type="chain" id="PRO_5045883703" description="Lipoprotein" evidence="1">
    <location>
        <begin position="24"/>
        <end position="150"/>
    </location>
</feature>
<organism evidence="2 3">
    <name type="scientific">Streptomyces kunmingensis</name>
    <dbReference type="NCBI Taxonomy" id="68225"/>
    <lineage>
        <taxon>Bacteria</taxon>
        <taxon>Bacillati</taxon>
        <taxon>Actinomycetota</taxon>
        <taxon>Actinomycetes</taxon>
        <taxon>Kitasatosporales</taxon>
        <taxon>Streptomycetaceae</taxon>
        <taxon>Streptomyces</taxon>
    </lineage>
</organism>
<feature type="signal peptide" evidence="1">
    <location>
        <begin position="1"/>
        <end position="23"/>
    </location>
</feature>
<dbReference type="EMBL" id="JAOZYB010000017">
    <property type="protein sequence ID" value="MEB3959511.1"/>
    <property type="molecule type" value="Genomic_DNA"/>
</dbReference>
<comment type="caution">
    <text evidence="2">The sequence shown here is derived from an EMBL/GenBank/DDBJ whole genome shotgun (WGS) entry which is preliminary data.</text>
</comment>
<accession>A0ABU6C5L6</accession>
<name>A0ABU6C5L6_9ACTN</name>
<reference evidence="2 3" key="1">
    <citation type="submission" date="2022-10" db="EMBL/GenBank/DDBJ databases">
        <authorList>
            <person name="Xie J."/>
            <person name="Shen N."/>
        </authorList>
    </citation>
    <scope>NUCLEOTIDE SEQUENCE [LARGE SCALE GENOMIC DNA]</scope>
    <source>
        <strain evidence="2 3">DSM 41681</strain>
    </source>
</reference>
<evidence type="ECO:0008006" key="4">
    <source>
        <dbReference type="Google" id="ProtNLM"/>
    </source>
</evidence>
<keyword evidence="1" id="KW-0732">Signal</keyword>
<keyword evidence="3" id="KW-1185">Reference proteome</keyword>
<evidence type="ECO:0000256" key="1">
    <source>
        <dbReference type="SAM" id="SignalP"/>
    </source>
</evidence>
<dbReference type="PROSITE" id="PS51257">
    <property type="entry name" value="PROKAR_LIPOPROTEIN"/>
    <property type="match status" value="1"/>
</dbReference>
<protein>
    <recommendedName>
        <fullName evidence="4">Lipoprotein</fullName>
    </recommendedName>
</protein>
<dbReference type="RefSeq" id="WP_324766495.1">
    <property type="nucleotide sequence ID" value="NZ_BAAATS010000014.1"/>
</dbReference>
<proteinExistence type="predicted"/>
<dbReference type="Proteomes" id="UP001352223">
    <property type="component" value="Unassembled WGS sequence"/>
</dbReference>
<evidence type="ECO:0000313" key="3">
    <source>
        <dbReference type="Proteomes" id="UP001352223"/>
    </source>
</evidence>
<sequence length="150" mass="15193">MANVRGIRGAAAALLATALAVGAAGCSDNDTSPSDAASKAGGLLASATAEAQKKVDEFKAGTEAKGDVRLGDVTKDDGRATVPVTVTNKASDAKSYLVLVAFKDSGGNRLDTVALNVNDVEGGKSKKADARSHRSLDGDISADILRALRH</sequence>
<evidence type="ECO:0000313" key="2">
    <source>
        <dbReference type="EMBL" id="MEB3959511.1"/>
    </source>
</evidence>
<gene>
    <name evidence="2" type="ORF">OKJ48_04470</name>
</gene>